<keyword evidence="3" id="KW-1185">Reference proteome</keyword>
<comment type="caution">
    <text evidence="2">The sequence shown here is derived from an EMBL/GenBank/DDBJ whole genome shotgun (WGS) entry which is preliminary data.</text>
</comment>
<dbReference type="Proteomes" id="UP000706580">
    <property type="component" value="Unassembled WGS sequence"/>
</dbReference>
<evidence type="ECO:0000313" key="2">
    <source>
        <dbReference type="EMBL" id="MBZ0058225.1"/>
    </source>
</evidence>
<accession>A0ABS7RV87</accession>
<dbReference type="RefSeq" id="WP_223074584.1">
    <property type="nucleotide sequence ID" value="NZ_JADMNK010000004.1"/>
</dbReference>
<feature type="domain" description="Toxin SymE-like" evidence="1">
    <location>
        <begin position="5"/>
        <end position="42"/>
    </location>
</feature>
<gene>
    <name evidence="2" type="ORF">ITX56_10470</name>
</gene>
<evidence type="ECO:0000259" key="1">
    <source>
        <dbReference type="Pfam" id="PF08845"/>
    </source>
</evidence>
<protein>
    <submittedName>
        <fullName evidence="2">Type I addiction module toxin, SymE family</fullName>
    </submittedName>
</protein>
<sequence>MTTWYSHSPSLRLNGNCPAEAGFCTDTPVTASVTQGRLVIEPAKG</sequence>
<evidence type="ECO:0000313" key="3">
    <source>
        <dbReference type="Proteomes" id="UP000706580"/>
    </source>
</evidence>
<dbReference type="Pfam" id="PF08845">
    <property type="entry name" value="SymE_toxin"/>
    <property type="match status" value="1"/>
</dbReference>
<organism evidence="2 3">
    <name type="scientific">Leclercia barmai</name>
    <dbReference type="NCBI Taxonomy" id="2785629"/>
    <lineage>
        <taxon>Bacteria</taxon>
        <taxon>Pseudomonadati</taxon>
        <taxon>Pseudomonadota</taxon>
        <taxon>Gammaproteobacteria</taxon>
        <taxon>Enterobacterales</taxon>
        <taxon>Enterobacteriaceae</taxon>
        <taxon>Leclercia</taxon>
    </lineage>
</organism>
<dbReference type="InterPro" id="IPR014944">
    <property type="entry name" value="Toxin_SymE-like"/>
</dbReference>
<reference evidence="2 3" key="1">
    <citation type="submission" date="2020-11" db="EMBL/GenBank/DDBJ databases">
        <title>Draft Genome of Enterobacter sp. strain EMC7.</title>
        <authorList>
            <person name="Barman P."/>
            <person name="Sinha S."/>
            <person name="Sen S."/>
            <person name="Chakraborty R."/>
        </authorList>
    </citation>
    <scope>NUCLEOTIDE SEQUENCE [LARGE SCALE GENOMIC DNA]</scope>
    <source>
        <strain evidence="2 3">EMC7</strain>
    </source>
</reference>
<dbReference type="EMBL" id="JADMNK010000004">
    <property type="protein sequence ID" value="MBZ0058225.1"/>
    <property type="molecule type" value="Genomic_DNA"/>
</dbReference>
<name>A0ABS7RV87_9ENTR</name>
<proteinExistence type="predicted"/>